<reference evidence="2 3" key="1">
    <citation type="submission" date="2015-07" db="EMBL/GenBank/DDBJ databases">
        <title>Emmonsia species relationships and genome sequence.</title>
        <authorList>
            <person name="Cuomo C.A."/>
            <person name="Schwartz I.S."/>
            <person name="Kenyon C."/>
            <person name="de Hoog G.S."/>
            <person name="Govender N.P."/>
            <person name="Botha A."/>
            <person name="Moreno L."/>
            <person name="de Vries M."/>
            <person name="Munoz J.F."/>
            <person name="Stielow J.B."/>
        </authorList>
    </citation>
    <scope>NUCLEOTIDE SEQUENCE [LARGE SCALE GENOMIC DNA]</scope>
    <source>
        <strain evidence="2 3">CBS 136260</strain>
    </source>
</reference>
<evidence type="ECO:0000313" key="2">
    <source>
        <dbReference type="EMBL" id="OAX83973.1"/>
    </source>
</evidence>
<keyword evidence="3" id="KW-1185">Reference proteome</keyword>
<keyword evidence="1" id="KW-0732">Signal</keyword>
<dbReference type="OrthoDB" id="5419608at2759"/>
<name>A0A1B7P4N7_9EURO</name>
<gene>
    <name evidence="2" type="ORF">ACJ72_01655</name>
</gene>
<protein>
    <submittedName>
        <fullName evidence="2">Uncharacterized protein</fullName>
    </submittedName>
</protein>
<feature type="chain" id="PRO_5008598425" evidence="1">
    <location>
        <begin position="19"/>
        <end position="157"/>
    </location>
</feature>
<organism evidence="2 3">
    <name type="scientific">Emergomyces africanus</name>
    <dbReference type="NCBI Taxonomy" id="1955775"/>
    <lineage>
        <taxon>Eukaryota</taxon>
        <taxon>Fungi</taxon>
        <taxon>Dikarya</taxon>
        <taxon>Ascomycota</taxon>
        <taxon>Pezizomycotina</taxon>
        <taxon>Eurotiomycetes</taxon>
        <taxon>Eurotiomycetidae</taxon>
        <taxon>Onygenales</taxon>
        <taxon>Ajellomycetaceae</taxon>
        <taxon>Emergomyces</taxon>
    </lineage>
</organism>
<sequence length="157" mass="15825">MQFKLFSVLALAATFVAADEVVEKKRDLQDDLNSIGADIVSNIKGNINGFASAIGNIPPDVASALATAIPTPTGTNIQAYVNSLVSDVNDGTPPAWYTGLPDNAKSFISSKASELASVTPTVTPTPTGNYAPGSRPTGAIVGGLVGAAGVLGLAVLL</sequence>
<evidence type="ECO:0000256" key="1">
    <source>
        <dbReference type="SAM" id="SignalP"/>
    </source>
</evidence>
<dbReference type="AlphaFoldDB" id="A0A1B7P4N7"/>
<evidence type="ECO:0000313" key="3">
    <source>
        <dbReference type="Proteomes" id="UP000091918"/>
    </source>
</evidence>
<dbReference type="EMBL" id="LGUA01000117">
    <property type="protein sequence ID" value="OAX83973.1"/>
    <property type="molecule type" value="Genomic_DNA"/>
</dbReference>
<dbReference type="Proteomes" id="UP000091918">
    <property type="component" value="Unassembled WGS sequence"/>
</dbReference>
<accession>A0A1B7P4N7</accession>
<comment type="caution">
    <text evidence="2">The sequence shown here is derived from an EMBL/GenBank/DDBJ whole genome shotgun (WGS) entry which is preliminary data.</text>
</comment>
<proteinExistence type="predicted"/>
<feature type="signal peptide" evidence="1">
    <location>
        <begin position="1"/>
        <end position="18"/>
    </location>
</feature>